<dbReference type="EMBL" id="WMQE01000040">
    <property type="protein sequence ID" value="MTK22502.1"/>
    <property type="molecule type" value="Genomic_DNA"/>
</dbReference>
<organism evidence="1 2">
    <name type="scientific">Turicibacter sanguinis</name>
    <dbReference type="NCBI Taxonomy" id="154288"/>
    <lineage>
        <taxon>Bacteria</taxon>
        <taxon>Bacillati</taxon>
        <taxon>Bacillota</taxon>
        <taxon>Erysipelotrichia</taxon>
        <taxon>Erysipelotrichales</taxon>
        <taxon>Turicibacteraceae</taxon>
        <taxon>Turicibacter</taxon>
    </lineage>
</organism>
<dbReference type="SUPFAM" id="SSF53756">
    <property type="entry name" value="UDP-Glycosyltransferase/glycogen phosphorylase"/>
    <property type="match status" value="1"/>
</dbReference>
<protein>
    <submittedName>
        <fullName evidence="1">Uncharacterized protein</fullName>
    </submittedName>
</protein>
<comment type="caution">
    <text evidence="1">The sequence shown here is derived from an EMBL/GenBank/DDBJ whole genome shotgun (WGS) entry which is preliminary data.</text>
</comment>
<dbReference type="AlphaFoldDB" id="A0A9X4XHB3"/>
<reference evidence="1 2" key="1">
    <citation type="journal article" date="2019" name="Nat. Med.">
        <title>A library of human gut bacterial isolates paired with longitudinal multiomics data enables mechanistic microbiome research.</title>
        <authorList>
            <person name="Poyet M."/>
            <person name="Groussin M."/>
            <person name="Gibbons S.M."/>
            <person name="Avila-Pacheco J."/>
            <person name="Jiang X."/>
            <person name="Kearney S.M."/>
            <person name="Perrotta A.R."/>
            <person name="Berdy B."/>
            <person name="Zhao S."/>
            <person name="Lieberman T.D."/>
            <person name="Swanson P.K."/>
            <person name="Smith M."/>
            <person name="Roesemann S."/>
            <person name="Alexander J.E."/>
            <person name="Rich S.A."/>
            <person name="Livny J."/>
            <person name="Vlamakis H."/>
            <person name="Clish C."/>
            <person name="Bullock K."/>
            <person name="Deik A."/>
            <person name="Scott J."/>
            <person name="Pierce K.A."/>
            <person name="Xavier R.J."/>
            <person name="Alm E.J."/>
        </authorList>
    </citation>
    <scope>NUCLEOTIDE SEQUENCE [LARGE SCALE GENOMIC DNA]</scope>
    <source>
        <strain evidence="1 2">BIOML-A198</strain>
    </source>
</reference>
<proteinExistence type="predicted"/>
<name>A0A9X4XHB3_9FIRM</name>
<gene>
    <name evidence="1" type="ORF">GMA92_13875</name>
</gene>
<dbReference type="Proteomes" id="UP000487649">
    <property type="component" value="Unassembled WGS sequence"/>
</dbReference>
<evidence type="ECO:0000313" key="1">
    <source>
        <dbReference type="EMBL" id="MTK22502.1"/>
    </source>
</evidence>
<evidence type="ECO:0000313" key="2">
    <source>
        <dbReference type="Proteomes" id="UP000487649"/>
    </source>
</evidence>
<accession>A0A9X4XHB3</accession>
<sequence>MVLFFIILITNVLFNLFSSDRTIQEYADQIWHVEPLKFKK</sequence>